<name>A0AAN9YTI8_9PEZI</name>
<dbReference type="EMBL" id="JAKJXP020000029">
    <property type="protein sequence ID" value="KAK7753425.1"/>
    <property type="molecule type" value="Genomic_DNA"/>
</dbReference>
<accession>A0AAN9YTI8</accession>
<comment type="caution">
    <text evidence="1">The sequence shown here is derived from an EMBL/GenBank/DDBJ whole genome shotgun (WGS) entry which is preliminary data.</text>
</comment>
<evidence type="ECO:0000313" key="2">
    <source>
        <dbReference type="Proteomes" id="UP001320420"/>
    </source>
</evidence>
<sequence>MRRKAPGTWVLEHRPKGFQGAHGSRHLYNMLGGKAYEVDYLFVRAITDQNGPEQTHVLTLPSTEKNQVMRLMIPPQEEDIIKHALDCLPWNSLSWSIHRGMRDILVAYAKPVMDAHRHQLAHLLQQTVVEKAHLLHARGWDLQFVRDAMGYMAASAILAGEGNSGDSVRVVTDIVAVMVGDPNLARLDEVNFWRRSEVVFDTEAIIALTKVFVLEWSNEFDYQMYHHIPMSFRFG</sequence>
<organism evidence="1 2">
    <name type="scientific">Diatrype stigma</name>
    <dbReference type="NCBI Taxonomy" id="117547"/>
    <lineage>
        <taxon>Eukaryota</taxon>
        <taxon>Fungi</taxon>
        <taxon>Dikarya</taxon>
        <taxon>Ascomycota</taxon>
        <taxon>Pezizomycotina</taxon>
        <taxon>Sordariomycetes</taxon>
        <taxon>Xylariomycetidae</taxon>
        <taxon>Xylariales</taxon>
        <taxon>Diatrypaceae</taxon>
        <taxon>Diatrype</taxon>
    </lineage>
</organism>
<keyword evidence="2" id="KW-1185">Reference proteome</keyword>
<proteinExistence type="predicted"/>
<gene>
    <name evidence="1" type="ORF">SLS62_004716</name>
</gene>
<dbReference type="Proteomes" id="UP001320420">
    <property type="component" value="Unassembled WGS sequence"/>
</dbReference>
<dbReference type="AlphaFoldDB" id="A0AAN9YTI8"/>
<evidence type="ECO:0000313" key="1">
    <source>
        <dbReference type="EMBL" id="KAK7753425.1"/>
    </source>
</evidence>
<reference evidence="1 2" key="1">
    <citation type="submission" date="2024-02" db="EMBL/GenBank/DDBJ databases">
        <title>De novo assembly and annotation of 12 fungi associated with fruit tree decline syndrome in Ontario, Canada.</title>
        <authorList>
            <person name="Sulman M."/>
            <person name="Ellouze W."/>
            <person name="Ilyukhin E."/>
        </authorList>
    </citation>
    <scope>NUCLEOTIDE SEQUENCE [LARGE SCALE GENOMIC DNA]</scope>
    <source>
        <strain evidence="1 2">M11/M66-122</strain>
    </source>
</reference>
<protein>
    <submittedName>
        <fullName evidence="1">Uncharacterized protein</fullName>
    </submittedName>
</protein>